<dbReference type="STRING" id="1423801.FD50_GL002243"/>
<evidence type="ECO:0000313" key="3">
    <source>
        <dbReference type="Proteomes" id="UP000051166"/>
    </source>
</evidence>
<dbReference type="PATRIC" id="fig|1423801.4.peg.2290"/>
<gene>
    <name evidence="2" type="ORF">FD50_GL002243</name>
</gene>
<dbReference type="RefSeq" id="WP_054757912.1">
    <property type="nucleotide sequence ID" value="NZ_AZFQ01000012.1"/>
</dbReference>
<accession>A0A0R1V3S7</accession>
<dbReference type="Pfam" id="PF10263">
    <property type="entry name" value="SprT-like"/>
    <property type="match status" value="1"/>
</dbReference>
<dbReference type="OrthoDB" id="9799909at2"/>
<dbReference type="Proteomes" id="UP000051166">
    <property type="component" value="Unassembled WGS sequence"/>
</dbReference>
<name>A0A0R1V3S7_9LACO</name>
<keyword evidence="3" id="KW-1185">Reference proteome</keyword>
<dbReference type="SMART" id="SM00731">
    <property type="entry name" value="SprT"/>
    <property type="match status" value="1"/>
</dbReference>
<dbReference type="GO" id="GO:0006950">
    <property type="term" value="P:response to stress"/>
    <property type="evidence" value="ECO:0007669"/>
    <property type="project" value="UniProtKB-ARBA"/>
</dbReference>
<proteinExistence type="predicted"/>
<dbReference type="EMBL" id="AZFQ01000012">
    <property type="protein sequence ID" value="KRM00266.1"/>
    <property type="molecule type" value="Genomic_DNA"/>
</dbReference>
<evidence type="ECO:0000259" key="1">
    <source>
        <dbReference type="SMART" id="SM00731"/>
    </source>
</evidence>
<dbReference type="GeneID" id="98307190"/>
<dbReference type="AlphaFoldDB" id="A0A0R1V3S7"/>
<reference evidence="2 3" key="1">
    <citation type="journal article" date="2015" name="Genome Announc.">
        <title>Expanding the biotechnology potential of lactobacilli through comparative genomics of 213 strains and associated genera.</title>
        <authorList>
            <person name="Sun Z."/>
            <person name="Harris H.M."/>
            <person name="McCann A."/>
            <person name="Guo C."/>
            <person name="Argimon S."/>
            <person name="Zhang W."/>
            <person name="Yang X."/>
            <person name="Jeffery I.B."/>
            <person name="Cooney J.C."/>
            <person name="Kagawa T.F."/>
            <person name="Liu W."/>
            <person name="Song Y."/>
            <person name="Salvetti E."/>
            <person name="Wrobel A."/>
            <person name="Rasinkangas P."/>
            <person name="Parkhill J."/>
            <person name="Rea M.C."/>
            <person name="O'Sullivan O."/>
            <person name="Ritari J."/>
            <person name="Douillard F.P."/>
            <person name="Paul Ross R."/>
            <person name="Yang R."/>
            <person name="Briner A.E."/>
            <person name="Felis G.E."/>
            <person name="de Vos W.M."/>
            <person name="Barrangou R."/>
            <person name="Klaenhammer T.R."/>
            <person name="Caufield P.W."/>
            <person name="Cui Y."/>
            <person name="Zhang H."/>
            <person name="O'Toole P.W."/>
        </authorList>
    </citation>
    <scope>NUCLEOTIDE SEQUENCE [LARGE SCALE GENOMIC DNA]</scope>
    <source>
        <strain evidence="2 3">DSM 16230</strain>
    </source>
</reference>
<organism evidence="2 3">
    <name type="scientific">Liquorilactobacillus satsumensis DSM 16230 = JCM 12392</name>
    <dbReference type="NCBI Taxonomy" id="1423801"/>
    <lineage>
        <taxon>Bacteria</taxon>
        <taxon>Bacillati</taxon>
        <taxon>Bacillota</taxon>
        <taxon>Bacilli</taxon>
        <taxon>Lactobacillales</taxon>
        <taxon>Lactobacillaceae</taxon>
        <taxon>Liquorilactobacillus</taxon>
    </lineage>
</organism>
<comment type="caution">
    <text evidence="2">The sequence shown here is derived from an EMBL/GenBank/DDBJ whole genome shotgun (WGS) entry which is preliminary data.</text>
</comment>
<dbReference type="InterPro" id="IPR006640">
    <property type="entry name" value="SprT-like_domain"/>
</dbReference>
<feature type="domain" description="SprT-like" evidence="1">
    <location>
        <begin position="4"/>
        <end position="144"/>
    </location>
</feature>
<sequence length="156" mass="18466">MKDDQLQTLVTQISRHFFQLEFKHKATFNKRLRTTGGRYLLEQHDIEINPRMAVLGNGVLIGIIKHELCHYHLHLQHLGYRHRDHAFKELLLQVGGLRYAPRTAAPVWKYKYRCRNCGQLYFRQRKINRRRYVCGNCHGVLEICAKRNVKKLASDA</sequence>
<protein>
    <recommendedName>
        <fullName evidence="1">SprT-like domain-containing protein</fullName>
    </recommendedName>
</protein>
<dbReference type="NCBIfam" id="NF003339">
    <property type="entry name" value="PRK04351.1"/>
    <property type="match status" value="1"/>
</dbReference>
<evidence type="ECO:0000313" key="2">
    <source>
        <dbReference type="EMBL" id="KRM00266.1"/>
    </source>
</evidence>